<keyword evidence="11" id="KW-1185">Reference proteome</keyword>
<evidence type="ECO:0000256" key="2">
    <source>
        <dbReference type="ARBA" id="ARBA00007069"/>
    </source>
</evidence>
<evidence type="ECO:0000256" key="4">
    <source>
        <dbReference type="ARBA" id="ARBA00022475"/>
    </source>
</evidence>
<dbReference type="AlphaFoldDB" id="A0A1L6RA40"/>
<dbReference type="PANTHER" id="PTHR43848:SF2">
    <property type="entry name" value="PUTRESCINE TRANSPORT SYSTEM PERMEASE PROTEIN POTI"/>
    <property type="match status" value="1"/>
</dbReference>
<comment type="similarity">
    <text evidence="2">Belongs to the binding-protein-dependent transport system permease family. CysTW subfamily.</text>
</comment>
<evidence type="ECO:0000259" key="9">
    <source>
        <dbReference type="PROSITE" id="PS50928"/>
    </source>
</evidence>
<organism evidence="10 11">
    <name type="scientific">Weissella jogaejeotgali</name>
    <dbReference type="NCBI Taxonomy" id="1631871"/>
    <lineage>
        <taxon>Bacteria</taxon>
        <taxon>Bacillati</taxon>
        <taxon>Bacillota</taxon>
        <taxon>Bacilli</taxon>
        <taxon>Lactobacillales</taxon>
        <taxon>Lactobacillaceae</taxon>
        <taxon>Weissella</taxon>
    </lineage>
</organism>
<keyword evidence="5 8" id="KW-0812">Transmembrane</keyword>
<feature type="domain" description="ABC transmembrane type-1" evidence="9">
    <location>
        <begin position="62"/>
        <end position="251"/>
    </location>
</feature>
<dbReference type="Gene3D" id="1.10.3720.10">
    <property type="entry name" value="MetI-like"/>
    <property type="match status" value="1"/>
</dbReference>
<reference evidence="10 11" key="1">
    <citation type="submission" date="2016-02" db="EMBL/GenBank/DDBJ databases">
        <title>Complete Genome Sequence of Weissella jogaejeotgali FOL01.</title>
        <authorList>
            <person name="Lee J.-H."/>
            <person name="Ku H.-J."/>
        </authorList>
    </citation>
    <scope>NUCLEOTIDE SEQUENCE [LARGE SCALE GENOMIC DNA]</scope>
    <source>
        <strain evidence="10 11">FOL01</strain>
    </source>
</reference>
<dbReference type="GO" id="GO:0005886">
    <property type="term" value="C:plasma membrane"/>
    <property type="evidence" value="ECO:0007669"/>
    <property type="project" value="UniProtKB-SubCell"/>
</dbReference>
<dbReference type="STRING" id="1631871.FOL01_0499"/>
<feature type="transmembrane region" description="Helical" evidence="8">
    <location>
        <begin position="61"/>
        <end position="88"/>
    </location>
</feature>
<feature type="transmembrane region" description="Helical" evidence="8">
    <location>
        <begin position="12"/>
        <end position="32"/>
    </location>
</feature>
<dbReference type="SUPFAM" id="SSF161098">
    <property type="entry name" value="MetI-like"/>
    <property type="match status" value="1"/>
</dbReference>
<dbReference type="GO" id="GO:0055085">
    <property type="term" value="P:transmembrane transport"/>
    <property type="evidence" value="ECO:0007669"/>
    <property type="project" value="InterPro"/>
</dbReference>
<dbReference type="OrthoDB" id="9782004at2"/>
<feature type="transmembrane region" description="Helical" evidence="8">
    <location>
        <begin position="131"/>
        <end position="154"/>
    </location>
</feature>
<dbReference type="Pfam" id="PF00528">
    <property type="entry name" value="BPD_transp_1"/>
    <property type="match status" value="1"/>
</dbReference>
<accession>A0A1L6RA40</accession>
<keyword evidence="7 8" id="KW-0472">Membrane</keyword>
<dbReference type="PANTHER" id="PTHR43848">
    <property type="entry name" value="PUTRESCINE TRANSPORT SYSTEM PERMEASE PROTEIN POTI"/>
    <property type="match status" value="1"/>
</dbReference>
<proteinExistence type="inferred from homology"/>
<dbReference type="KEGG" id="wjo:FOL01_0499"/>
<evidence type="ECO:0000256" key="1">
    <source>
        <dbReference type="ARBA" id="ARBA00004651"/>
    </source>
</evidence>
<protein>
    <submittedName>
        <fullName evidence="10">Spermidine Putrescine ABC transporter permease component potC</fullName>
    </submittedName>
</protein>
<feature type="transmembrane region" description="Helical" evidence="8">
    <location>
        <begin position="175"/>
        <end position="197"/>
    </location>
</feature>
<dbReference type="CDD" id="cd06261">
    <property type="entry name" value="TM_PBP2"/>
    <property type="match status" value="1"/>
</dbReference>
<dbReference type="EMBL" id="CP014332">
    <property type="protein sequence ID" value="APS41358.1"/>
    <property type="molecule type" value="Genomic_DNA"/>
</dbReference>
<feature type="transmembrane region" description="Helical" evidence="8">
    <location>
        <begin position="100"/>
        <end position="125"/>
    </location>
</feature>
<feature type="transmembrane region" description="Helical" evidence="8">
    <location>
        <begin position="235"/>
        <end position="254"/>
    </location>
</feature>
<dbReference type="RefSeq" id="WP_075269197.1">
    <property type="nucleotide sequence ID" value="NZ_CP014332.1"/>
</dbReference>
<dbReference type="InterPro" id="IPR000515">
    <property type="entry name" value="MetI-like"/>
</dbReference>
<keyword evidence="4" id="KW-1003">Cell membrane</keyword>
<dbReference type="PROSITE" id="PS50928">
    <property type="entry name" value="ABC_TM1"/>
    <property type="match status" value="1"/>
</dbReference>
<comment type="subcellular location">
    <subcellularLocation>
        <location evidence="1 8">Cell membrane</location>
        <topology evidence="1 8">Multi-pass membrane protein</topology>
    </subcellularLocation>
</comment>
<gene>
    <name evidence="10" type="ORF">FOL01_0499</name>
</gene>
<dbReference type="InterPro" id="IPR051789">
    <property type="entry name" value="Bact_Polyamine_Transport"/>
</dbReference>
<evidence type="ECO:0000313" key="10">
    <source>
        <dbReference type="EMBL" id="APS41358.1"/>
    </source>
</evidence>
<keyword evidence="3 8" id="KW-0813">Transport</keyword>
<keyword evidence="6 8" id="KW-1133">Transmembrane helix</keyword>
<dbReference type="Proteomes" id="UP000185473">
    <property type="component" value="Chromosome"/>
</dbReference>
<name>A0A1L6RA40_9LACO</name>
<evidence type="ECO:0000313" key="11">
    <source>
        <dbReference type="Proteomes" id="UP000185473"/>
    </source>
</evidence>
<sequence>MANKSKKWSNIYLIFVFILMYAPIFYLIFYSFNKGDFMADFSGFSWRHYIDMFADTRLMQILVNTFIVALLSALIATLVGLFGALGIYNTKQQNTKNVLLSLNNILMVSPDVIIGASFLIFFTMVGLKLGFGSVVLAHIAFSIPIVVLMVLPKLNEMNPALVDAARDLGANNYQVLSRVILPYAWPGILSGFFMAITYSLDDFAVTFFVTGNGFSTLSVEIYSRARQGIDLSVNALSALMFLLSLILVVIYYFISNYSSKGSKKKRGARMVVHR</sequence>
<evidence type="ECO:0000256" key="8">
    <source>
        <dbReference type="RuleBase" id="RU363032"/>
    </source>
</evidence>
<dbReference type="InterPro" id="IPR035906">
    <property type="entry name" value="MetI-like_sf"/>
</dbReference>
<evidence type="ECO:0000256" key="5">
    <source>
        <dbReference type="ARBA" id="ARBA00022692"/>
    </source>
</evidence>
<evidence type="ECO:0000256" key="6">
    <source>
        <dbReference type="ARBA" id="ARBA00022989"/>
    </source>
</evidence>
<evidence type="ECO:0000256" key="3">
    <source>
        <dbReference type="ARBA" id="ARBA00022448"/>
    </source>
</evidence>
<evidence type="ECO:0000256" key="7">
    <source>
        <dbReference type="ARBA" id="ARBA00023136"/>
    </source>
</evidence>